<name>A0A6J3LRC9_9PEZI</name>
<protein>
    <recommendedName>
        <fullName evidence="1">Heterokaryon incompatibility domain-containing protein</fullName>
    </recommendedName>
</protein>
<dbReference type="GeneID" id="54359807"/>
<dbReference type="OrthoDB" id="2157530at2759"/>
<dbReference type="PANTHER" id="PTHR24148:SF64">
    <property type="entry name" value="HETEROKARYON INCOMPATIBILITY DOMAIN-CONTAINING PROTEIN"/>
    <property type="match status" value="1"/>
</dbReference>
<gene>
    <name evidence="3" type="ORF">K489DRAFT_327649</name>
</gene>
<dbReference type="AlphaFoldDB" id="A0A6J3LRC9"/>
<reference evidence="3" key="3">
    <citation type="submission" date="2025-08" db="UniProtKB">
        <authorList>
            <consortium name="RefSeq"/>
        </authorList>
    </citation>
    <scope>IDENTIFICATION</scope>
    <source>
        <strain evidence="3">CBS 342.82</strain>
    </source>
</reference>
<dbReference type="InterPro" id="IPR052895">
    <property type="entry name" value="HetReg/Transcr_Mod"/>
</dbReference>
<organism evidence="3">
    <name type="scientific">Dissoconium aciculare CBS 342.82</name>
    <dbReference type="NCBI Taxonomy" id="1314786"/>
    <lineage>
        <taxon>Eukaryota</taxon>
        <taxon>Fungi</taxon>
        <taxon>Dikarya</taxon>
        <taxon>Ascomycota</taxon>
        <taxon>Pezizomycotina</taxon>
        <taxon>Dothideomycetes</taxon>
        <taxon>Dothideomycetidae</taxon>
        <taxon>Mycosphaerellales</taxon>
        <taxon>Dissoconiaceae</taxon>
        <taxon>Dissoconium</taxon>
    </lineage>
</organism>
<proteinExistence type="predicted"/>
<dbReference type="PANTHER" id="PTHR24148">
    <property type="entry name" value="ANKYRIN REPEAT DOMAIN-CONTAINING PROTEIN 39 HOMOLOG-RELATED"/>
    <property type="match status" value="1"/>
</dbReference>
<feature type="domain" description="Heterokaryon incompatibility" evidence="1">
    <location>
        <begin position="85"/>
        <end position="172"/>
    </location>
</feature>
<reference evidence="3" key="1">
    <citation type="submission" date="2020-01" db="EMBL/GenBank/DDBJ databases">
        <authorList>
            <consortium name="DOE Joint Genome Institute"/>
            <person name="Haridas S."/>
            <person name="Albert R."/>
            <person name="Binder M."/>
            <person name="Bloem J."/>
            <person name="Labutti K."/>
            <person name="Salamov A."/>
            <person name="Andreopoulos B."/>
            <person name="Baker S.E."/>
            <person name="Barry K."/>
            <person name="Bills G."/>
            <person name="Bluhm B.H."/>
            <person name="Cannon C."/>
            <person name="Castanera R."/>
            <person name="Culley D.E."/>
            <person name="Daum C."/>
            <person name="Ezra D."/>
            <person name="Gonzalez J.B."/>
            <person name="Henrissat B."/>
            <person name="Kuo A."/>
            <person name="Liang C."/>
            <person name="Lipzen A."/>
            <person name="Lutzoni F."/>
            <person name="Magnuson J."/>
            <person name="Mondo S."/>
            <person name="Nolan M."/>
            <person name="Ohm R."/>
            <person name="Pangilinan J."/>
            <person name="Park H.-J."/>
            <person name="Ramirez L."/>
            <person name="Alfaro M."/>
            <person name="Sun H."/>
            <person name="Tritt A."/>
            <person name="Yoshinaga Y."/>
            <person name="Zwiers L.-H."/>
            <person name="Turgeon B.G."/>
            <person name="Goodwin S.B."/>
            <person name="Spatafora J.W."/>
            <person name="Crous P.W."/>
            <person name="Grigoriev I.V."/>
        </authorList>
    </citation>
    <scope>NUCLEOTIDE SEQUENCE</scope>
    <source>
        <strain evidence="3">CBS 342.82</strain>
    </source>
</reference>
<dbReference type="RefSeq" id="XP_033455432.1">
    <property type="nucleotide sequence ID" value="XM_033602007.1"/>
</dbReference>
<reference evidence="3" key="2">
    <citation type="submission" date="2020-04" db="EMBL/GenBank/DDBJ databases">
        <authorList>
            <consortium name="NCBI Genome Project"/>
        </authorList>
    </citation>
    <scope>NUCLEOTIDE SEQUENCE</scope>
    <source>
        <strain evidence="3">CBS 342.82</strain>
    </source>
</reference>
<feature type="non-terminal residue" evidence="3">
    <location>
        <position position="328"/>
    </location>
</feature>
<sequence length="328" mass="37552">MSGSGSRSDSDFYSGLINHTPEAPVRRINVRREAIHVPLPTLSAATITQEASGFRLLKIRPNGDSHSPIHGDLTRWRIADAPDFHAISYAPGSGTAVCHVILGEANIEFAVTRHVWEVLRRMRHATAVVYVWVDVLCIDQANRLERISQVANLRQVYSRALTVRIWLGEEKRLTDGASEIDLDEALFASLAKQREPWWKQLWALQNCAYARTCPVVMLGPLKIGLDDFIMRWAAAMESLKSKTSPQEKQFLTHLRMRESLAHIQAPLELWRVRKTGNQPRKPLLYRLRETYWRQCSEPRDIIFALLDLVDEEEANKFLPDYSISFEDL</sequence>
<dbReference type="InterPro" id="IPR010730">
    <property type="entry name" value="HET"/>
</dbReference>
<evidence type="ECO:0000259" key="1">
    <source>
        <dbReference type="Pfam" id="PF06985"/>
    </source>
</evidence>
<dbReference type="Pfam" id="PF06985">
    <property type="entry name" value="HET"/>
    <property type="match status" value="1"/>
</dbReference>
<evidence type="ECO:0000313" key="2">
    <source>
        <dbReference type="Proteomes" id="UP000504637"/>
    </source>
</evidence>
<dbReference type="Proteomes" id="UP000504637">
    <property type="component" value="Unplaced"/>
</dbReference>
<evidence type="ECO:0000313" key="3">
    <source>
        <dbReference type="RefSeq" id="XP_033455432.1"/>
    </source>
</evidence>
<accession>A0A6J3LRC9</accession>
<keyword evidence="2" id="KW-1185">Reference proteome</keyword>